<dbReference type="Gene3D" id="3.60.10.10">
    <property type="entry name" value="Endonuclease/exonuclease/phosphatase"/>
    <property type="match status" value="1"/>
</dbReference>
<dbReference type="SUPFAM" id="SSF56219">
    <property type="entry name" value="DNase I-like"/>
    <property type="match status" value="1"/>
</dbReference>
<evidence type="ECO:0000313" key="2">
    <source>
        <dbReference type="EMBL" id="RSU01035.1"/>
    </source>
</evidence>
<dbReference type="GeneID" id="63146925"/>
<dbReference type="Proteomes" id="UP000288197">
    <property type="component" value="Unassembled WGS sequence"/>
</dbReference>
<keyword evidence="2" id="KW-0378">Hydrolase</keyword>
<dbReference type="CDD" id="cd09083">
    <property type="entry name" value="EEP-1"/>
    <property type="match status" value="1"/>
</dbReference>
<accession>A0A369AUB2</accession>
<reference evidence="2 3" key="1">
    <citation type="submission" date="2017-05" db="EMBL/GenBank/DDBJ databases">
        <title>Vagococcus spp. assemblies.</title>
        <authorList>
            <person name="Gulvik C.A."/>
        </authorList>
    </citation>
    <scope>NUCLEOTIDE SEQUENCE [LARGE SCALE GENOMIC DNA]</scope>
    <source>
        <strain evidence="2 3">NCFB 2497</strain>
    </source>
</reference>
<gene>
    <name evidence="2" type="ORF">CBF32_09225</name>
</gene>
<dbReference type="Pfam" id="PF03372">
    <property type="entry name" value="Exo_endo_phos"/>
    <property type="match status" value="1"/>
</dbReference>
<feature type="domain" description="Endonuclease/exonuclease/phosphatase" evidence="1">
    <location>
        <begin position="7"/>
        <end position="247"/>
    </location>
</feature>
<evidence type="ECO:0000313" key="3">
    <source>
        <dbReference type="Proteomes" id="UP000288197"/>
    </source>
</evidence>
<dbReference type="PANTHER" id="PTHR12121">
    <property type="entry name" value="CARBON CATABOLITE REPRESSOR PROTEIN 4"/>
    <property type="match status" value="1"/>
</dbReference>
<dbReference type="RefSeq" id="WP_114290045.1">
    <property type="nucleotide sequence ID" value="NZ_JAYEVN010000013.1"/>
</dbReference>
<protein>
    <submittedName>
        <fullName evidence="2">Endonuclease</fullName>
    </submittedName>
</protein>
<dbReference type="AlphaFoldDB" id="A0A369AUB2"/>
<dbReference type="OrthoDB" id="9793162at2"/>
<dbReference type="InterPro" id="IPR050410">
    <property type="entry name" value="CCR4/nocturin_mRNA_transcr"/>
</dbReference>
<dbReference type="GO" id="GO:0004519">
    <property type="term" value="F:endonuclease activity"/>
    <property type="evidence" value="ECO:0007669"/>
    <property type="project" value="UniProtKB-KW"/>
</dbReference>
<dbReference type="InterPro" id="IPR005135">
    <property type="entry name" value="Endo/exonuclease/phosphatase"/>
</dbReference>
<dbReference type="InterPro" id="IPR036691">
    <property type="entry name" value="Endo/exonu/phosph_ase_sf"/>
</dbReference>
<keyword evidence="2" id="KW-0255">Endonuclease</keyword>
<dbReference type="PANTHER" id="PTHR12121:SF36">
    <property type="entry name" value="ENDONUCLEASE_EXONUCLEASE_PHOSPHATASE DOMAIN-CONTAINING PROTEIN"/>
    <property type="match status" value="1"/>
</dbReference>
<keyword evidence="2" id="KW-0540">Nuclease</keyword>
<dbReference type="GO" id="GO:0000175">
    <property type="term" value="F:3'-5'-RNA exonuclease activity"/>
    <property type="evidence" value="ECO:0007669"/>
    <property type="project" value="TreeGrafter"/>
</dbReference>
<organism evidence="2 3">
    <name type="scientific">Vagococcus fluvialis</name>
    <dbReference type="NCBI Taxonomy" id="2738"/>
    <lineage>
        <taxon>Bacteria</taxon>
        <taxon>Bacillati</taxon>
        <taxon>Bacillota</taxon>
        <taxon>Bacilli</taxon>
        <taxon>Lactobacillales</taxon>
        <taxon>Enterococcaceae</taxon>
        <taxon>Vagococcus</taxon>
    </lineage>
</organism>
<name>A0A369AUB2_9ENTE</name>
<evidence type="ECO:0000259" key="1">
    <source>
        <dbReference type="Pfam" id="PF03372"/>
    </source>
</evidence>
<sequence>MRELQIATYNVRVDTEVDSNWSWNYRKQEVINLINYHNWDVFGVQEIRPNQVEDLSTLEGYMSYTKEREGDSLGEGLGIYFKPEVFDLLDKGYFWLSKTPYEPSIHPEAGCKRIALWMILKEKISNKEILIINTHLDHISDVARKEGMAVLIKELADKIDKYQTILLGDFNAEPSEILHDELKKQFSYPEDEKIVFVYGPKGTFQDFNYDIPWSELEQIDYILFKEIKSVKYGVLTDSCDRKFPSDHFPVVATFNI</sequence>
<proteinExistence type="predicted"/>
<keyword evidence="3" id="KW-1185">Reference proteome</keyword>
<comment type="caution">
    <text evidence="2">The sequence shown here is derived from an EMBL/GenBank/DDBJ whole genome shotgun (WGS) entry which is preliminary data.</text>
</comment>
<dbReference type="EMBL" id="NGJX01000009">
    <property type="protein sequence ID" value="RSU01035.1"/>
    <property type="molecule type" value="Genomic_DNA"/>
</dbReference>